<proteinExistence type="predicted"/>
<comment type="caution">
    <text evidence="1">The sequence shown here is derived from an EMBL/GenBank/DDBJ whole genome shotgun (WGS) entry which is preliminary data.</text>
</comment>
<dbReference type="AlphaFoldDB" id="A0A2B8BFH3"/>
<dbReference type="Proteomes" id="UP000225379">
    <property type="component" value="Unassembled WGS sequence"/>
</dbReference>
<evidence type="ECO:0000313" key="2">
    <source>
        <dbReference type="Proteomes" id="UP000225379"/>
    </source>
</evidence>
<organism evidence="1 2">
    <name type="scientific">Azospirillum palustre</name>
    <dbReference type="NCBI Taxonomy" id="2044885"/>
    <lineage>
        <taxon>Bacteria</taxon>
        <taxon>Pseudomonadati</taxon>
        <taxon>Pseudomonadota</taxon>
        <taxon>Alphaproteobacteria</taxon>
        <taxon>Rhodospirillales</taxon>
        <taxon>Azospirillaceae</taxon>
        <taxon>Azospirillum</taxon>
    </lineage>
</organism>
<sequence length="208" mass="22033">MNGKDLERKLSVLVPRTHTQLDHFGRALRAAGLLPLGGRGLAAPEITPQHVANMLIALAVAEKPGDAPNAVIGYAAMPVAECDAAADIDAVADTFGEALLEILNPSAAGPEVLSVRICRSWPLAIIETKQGEYSYGYATNETAREAGFQTWGAREEFRYGAGVLSQIAFELAGGNSRRGGWVNGETDPVSRFRASRRAAEAANSDLEG</sequence>
<gene>
    <name evidence="1" type="ORF">CRT60_16490</name>
</gene>
<accession>A0A2B8BFH3</accession>
<reference evidence="2" key="1">
    <citation type="submission" date="2017-10" db="EMBL/GenBank/DDBJ databases">
        <authorList>
            <person name="Kravchenko I.K."/>
            <person name="Grouzdev D.S."/>
        </authorList>
    </citation>
    <scope>NUCLEOTIDE SEQUENCE [LARGE SCALE GENOMIC DNA]</scope>
    <source>
        <strain evidence="2">B2</strain>
    </source>
</reference>
<keyword evidence="2" id="KW-1185">Reference proteome</keyword>
<name>A0A2B8BFH3_9PROT</name>
<evidence type="ECO:0000313" key="1">
    <source>
        <dbReference type="EMBL" id="PGH56520.1"/>
    </source>
</evidence>
<dbReference type="RefSeq" id="WP_098737607.1">
    <property type="nucleotide sequence ID" value="NZ_PDKW01000041.1"/>
</dbReference>
<dbReference type="EMBL" id="PDKW01000041">
    <property type="protein sequence ID" value="PGH56520.1"/>
    <property type="molecule type" value="Genomic_DNA"/>
</dbReference>
<protein>
    <submittedName>
        <fullName evidence="1">Uncharacterized protein</fullName>
    </submittedName>
</protein>